<evidence type="ECO:0000259" key="3">
    <source>
        <dbReference type="Pfam" id="PF14508"/>
    </source>
</evidence>
<dbReference type="PATRIC" id="fig|405444.3.peg.1912"/>
<feature type="chain" id="PRO_5006393685" evidence="1">
    <location>
        <begin position="31"/>
        <end position="689"/>
    </location>
</feature>
<feature type="domain" description="Glycosyl-hydrolase 97 N-terminal" evidence="3">
    <location>
        <begin position="36"/>
        <end position="287"/>
    </location>
</feature>
<evidence type="ECO:0000313" key="5">
    <source>
        <dbReference type="EMBL" id="KRG63138.1"/>
    </source>
</evidence>
<dbReference type="PANTHER" id="PTHR35803">
    <property type="entry name" value="GLUCAN 1,4-ALPHA-GLUCOSIDASE SUSB-RELATED"/>
    <property type="match status" value="1"/>
</dbReference>
<dbReference type="InterPro" id="IPR013785">
    <property type="entry name" value="Aldolase_TIM"/>
</dbReference>
<dbReference type="AlphaFoldDB" id="A0A0R0C934"/>
<dbReference type="InterPro" id="IPR052720">
    <property type="entry name" value="Glycosyl_hydrolase_97"/>
</dbReference>
<dbReference type="Gene3D" id="2.70.98.10">
    <property type="match status" value="1"/>
</dbReference>
<proteinExistence type="predicted"/>
<feature type="domain" description="Glycosyl-hydrolase 97 catalytic" evidence="2">
    <location>
        <begin position="305"/>
        <end position="493"/>
    </location>
</feature>
<dbReference type="EMBL" id="LDJI01000026">
    <property type="protein sequence ID" value="KRG63138.1"/>
    <property type="molecule type" value="Genomic_DNA"/>
</dbReference>
<sequence>MAQPRPTSRRFRPQLVLALLLAGGLPAAHAADLARISSPGDVLTVTVESGHEGRLSYRVERKGEAVIAPSRLGLLLDSGRLERNLSLTGQSRRSFDETWEQPWGERRLIRNHYNELRASFAEKAPAPGKDGRHFDVVFRVYDDGVGFRYDFPRQTAMQQAPITAELTEFTPARPATAWWIPAFEWNREEYLYHRTPLNQIGTAQTPLTLRSDNGLHLSIHEAALVDYAGMNLARGDGDVLRAALTPSSNGAPVVRTLPFTTPWRTIQIGEKAGDLVESSLILNLNEPNAIGDVSWFKPAKYVGVWWSLHLETETWATGPKHGATTANTRRYIDFAATNGFRGVLVEGWNPGWDGDWFANGWGFDFTRATDDFDLPALARYGADKGVHLIGHHETACAVSHYERQLPAALDLYARNGVDVIKTGYVCDAGDIQRQDTVDGPVVREWHEGQWMSNHNLRVLKQAAAKHIAINSHEPIKDTGLRRTWPNWVSREGARGMEFNAWGNPPNPPGHEATLVFTRMLGGPMDYTPGIVSLKGRNGLPLRSTLAKQLALYVVLYSPIQMVADLPEHYAEHPDAFQFIKDVAVDWEESHVLNGEVGQYVTLARKVRGGDAWFIGSVGDEQPRRLEASLSFLDPKRRYRAEIYRDGDGANWETQPFAFVRETREVRSTDQLTLQLGAGGGAAIRLVPLE</sequence>
<name>A0A0R0C934_9GAMM</name>
<dbReference type="STRING" id="405444.ABB26_14050"/>
<evidence type="ECO:0000259" key="4">
    <source>
        <dbReference type="Pfam" id="PF14509"/>
    </source>
</evidence>
<dbReference type="RefSeq" id="WP_057635265.1">
    <property type="nucleotide sequence ID" value="NZ_LDJI01000026.1"/>
</dbReference>
<gene>
    <name evidence="5" type="ORF">ABB26_14050</name>
</gene>
<dbReference type="PANTHER" id="PTHR35803:SF1">
    <property type="entry name" value="GLUCAN 1,4-ALPHA-GLUCOSIDASE SUSB"/>
    <property type="match status" value="1"/>
</dbReference>
<organism evidence="5 6">
    <name type="scientific">Stenotrophomonas humi</name>
    <dbReference type="NCBI Taxonomy" id="405444"/>
    <lineage>
        <taxon>Bacteria</taxon>
        <taxon>Pseudomonadati</taxon>
        <taxon>Pseudomonadota</taxon>
        <taxon>Gammaproteobacteria</taxon>
        <taxon>Lysobacterales</taxon>
        <taxon>Lysobacteraceae</taxon>
        <taxon>Stenotrophomonas</taxon>
    </lineage>
</organism>
<dbReference type="InterPro" id="IPR029483">
    <property type="entry name" value="GH97_C"/>
</dbReference>
<evidence type="ECO:0000259" key="2">
    <source>
        <dbReference type="Pfam" id="PF10566"/>
    </source>
</evidence>
<dbReference type="Pfam" id="PF14508">
    <property type="entry name" value="GH97_N"/>
    <property type="match status" value="1"/>
</dbReference>
<feature type="domain" description="Glycosyl-hydrolase 97 C-terminal oligomerisation" evidence="4">
    <location>
        <begin position="585"/>
        <end position="685"/>
    </location>
</feature>
<accession>A0A0R0C934</accession>
<protein>
    <submittedName>
        <fullName evidence="5">Alpha-glucosidase</fullName>
    </submittedName>
</protein>
<dbReference type="Pfam" id="PF10566">
    <property type="entry name" value="Glyco_hydro_97"/>
    <property type="match status" value="1"/>
</dbReference>
<dbReference type="Proteomes" id="UP000050864">
    <property type="component" value="Unassembled WGS sequence"/>
</dbReference>
<dbReference type="InterPro" id="IPR019563">
    <property type="entry name" value="GH97_catalytic"/>
</dbReference>
<comment type="caution">
    <text evidence="5">The sequence shown here is derived from an EMBL/GenBank/DDBJ whole genome shotgun (WGS) entry which is preliminary data.</text>
</comment>
<keyword evidence="1" id="KW-0732">Signal</keyword>
<evidence type="ECO:0000313" key="6">
    <source>
        <dbReference type="Proteomes" id="UP000050864"/>
    </source>
</evidence>
<dbReference type="InterPro" id="IPR029486">
    <property type="entry name" value="GH97_N"/>
</dbReference>
<dbReference type="OrthoDB" id="57532at2"/>
<dbReference type="Pfam" id="PF14509">
    <property type="entry name" value="GH97_C"/>
    <property type="match status" value="1"/>
</dbReference>
<reference evidence="5 6" key="1">
    <citation type="submission" date="2015-05" db="EMBL/GenBank/DDBJ databases">
        <title>Genome sequencing and analysis of members of genus Stenotrophomonas.</title>
        <authorList>
            <person name="Patil P.P."/>
            <person name="Midha S."/>
            <person name="Patil P.B."/>
        </authorList>
    </citation>
    <scope>NUCLEOTIDE SEQUENCE [LARGE SCALE GENOMIC DNA]</scope>
    <source>
        <strain evidence="5 6">DSM 18929</strain>
    </source>
</reference>
<keyword evidence="6" id="KW-1185">Reference proteome</keyword>
<feature type="signal peptide" evidence="1">
    <location>
        <begin position="1"/>
        <end position="30"/>
    </location>
</feature>
<evidence type="ECO:0000256" key="1">
    <source>
        <dbReference type="SAM" id="SignalP"/>
    </source>
</evidence>
<dbReference type="Gene3D" id="3.20.20.70">
    <property type="entry name" value="Aldolase class I"/>
    <property type="match status" value="1"/>
</dbReference>
<dbReference type="InterPro" id="IPR014718">
    <property type="entry name" value="GH-type_carb-bd"/>
</dbReference>
<dbReference type="GO" id="GO:0030246">
    <property type="term" value="F:carbohydrate binding"/>
    <property type="evidence" value="ECO:0007669"/>
    <property type="project" value="InterPro"/>
</dbReference>